<dbReference type="InterPro" id="IPR011257">
    <property type="entry name" value="DNA_glycosylase"/>
</dbReference>
<sequence length="331" mass="35169">MSFSVPVSAAGGPGACSGAGPLSILWESDRPLSLTQTLGILAHGRKDPSVRIGPGVAWLAFSTPEGNATLALSEQPAPAPGARVLARAWGPGAGAALAGVPALLGERDDWTAFDDPDFAASLPAAVAETRRRNPGLRLPSTGRMLDSIVPVILEQRVTAMEAYYAWRYLVTKYGADAPGPAPAGLKVPPGAETWRRVPSWEWHRARVDFHRSGTILRACGAASGLERLSGVPLGTDLTERLCSLPGIGPWSAAEITQRTHGAPDSVSVGDYHLAAFVGEALTGRRTDDAGMLELLEPWRGHRQRLVRLLVLSGFRKQAFGPRLAPEDYRGR</sequence>
<dbReference type="PANTHER" id="PTHR43003">
    <property type="entry name" value="DNA-3-METHYLADENINE GLYCOSYLASE"/>
    <property type="match status" value="1"/>
</dbReference>
<dbReference type="InterPro" id="IPR051912">
    <property type="entry name" value="Alkylbase_DNA_Glycosylase/TA"/>
</dbReference>
<organism evidence="3 4">
    <name type="scientific">Arthrobacter sunyaminii</name>
    <dbReference type="NCBI Taxonomy" id="2816859"/>
    <lineage>
        <taxon>Bacteria</taxon>
        <taxon>Bacillati</taxon>
        <taxon>Actinomycetota</taxon>
        <taxon>Actinomycetes</taxon>
        <taxon>Micrococcales</taxon>
        <taxon>Micrococcaceae</taxon>
        <taxon>Arthrobacter</taxon>
    </lineage>
</organism>
<dbReference type="EMBL" id="CP076456">
    <property type="protein sequence ID" value="QWQ35709.1"/>
    <property type="molecule type" value="Genomic_DNA"/>
</dbReference>
<dbReference type="SUPFAM" id="SSF48150">
    <property type="entry name" value="DNA-glycosylase"/>
    <property type="match status" value="1"/>
</dbReference>
<dbReference type="GO" id="GO:0005737">
    <property type="term" value="C:cytoplasm"/>
    <property type="evidence" value="ECO:0007669"/>
    <property type="project" value="TreeGrafter"/>
</dbReference>
<evidence type="ECO:0000313" key="4">
    <source>
        <dbReference type="Proteomes" id="UP000680588"/>
    </source>
</evidence>
<gene>
    <name evidence="3" type="ORF">KG104_14760</name>
</gene>
<name>A0A975PEN1_9MICC</name>
<dbReference type="KEGG" id="asun:KG104_14760"/>
<dbReference type="AlphaFoldDB" id="A0A975PEN1"/>
<dbReference type="GO" id="GO:0032993">
    <property type="term" value="C:protein-DNA complex"/>
    <property type="evidence" value="ECO:0007669"/>
    <property type="project" value="TreeGrafter"/>
</dbReference>
<dbReference type="Proteomes" id="UP000680588">
    <property type="component" value="Chromosome"/>
</dbReference>
<proteinExistence type="predicted"/>
<dbReference type="GO" id="GO:0008725">
    <property type="term" value="F:DNA-3-methyladenine glycosylase activity"/>
    <property type="evidence" value="ECO:0007669"/>
    <property type="project" value="TreeGrafter"/>
</dbReference>
<protein>
    <submittedName>
        <fullName evidence="3">3-methyladenine DNA glycosylase</fullName>
    </submittedName>
</protein>
<dbReference type="Gene3D" id="1.10.340.30">
    <property type="entry name" value="Hypothetical protein, domain 2"/>
    <property type="match status" value="1"/>
</dbReference>
<dbReference type="GO" id="GO:0006307">
    <property type="term" value="P:DNA alkylation repair"/>
    <property type="evidence" value="ECO:0007669"/>
    <property type="project" value="TreeGrafter"/>
</dbReference>
<dbReference type="RefSeq" id="WP_207347850.1">
    <property type="nucleotide sequence ID" value="NZ_CP076456.1"/>
</dbReference>
<reference evidence="3" key="1">
    <citation type="submission" date="2021-06" db="EMBL/GenBank/DDBJ databases">
        <title>Novel species in genus Arthrobacter.</title>
        <authorList>
            <person name="Zhang G."/>
        </authorList>
    </citation>
    <scope>NUCLEOTIDE SEQUENCE</scope>
    <source>
        <strain evidence="3">Zg-ZUI122</strain>
    </source>
</reference>
<accession>A0A975PEN1</accession>
<keyword evidence="4" id="KW-1185">Reference proteome</keyword>
<dbReference type="GO" id="GO:0032131">
    <property type="term" value="F:alkylated DNA binding"/>
    <property type="evidence" value="ECO:0007669"/>
    <property type="project" value="TreeGrafter"/>
</dbReference>
<evidence type="ECO:0000313" key="3">
    <source>
        <dbReference type="EMBL" id="QWQ35709.1"/>
    </source>
</evidence>
<keyword evidence="1" id="KW-0227">DNA damage</keyword>
<keyword evidence="2" id="KW-0234">DNA repair</keyword>
<dbReference type="GO" id="GO:0006285">
    <property type="term" value="P:base-excision repair, AP site formation"/>
    <property type="evidence" value="ECO:0007669"/>
    <property type="project" value="TreeGrafter"/>
</dbReference>
<dbReference type="GO" id="GO:0043916">
    <property type="term" value="F:DNA-7-methylguanine glycosylase activity"/>
    <property type="evidence" value="ECO:0007669"/>
    <property type="project" value="TreeGrafter"/>
</dbReference>
<evidence type="ECO:0000256" key="1">
    <source>
        <dbReference type="ARBA" id="ARBA00022763"/>
    </source>
</evidence>
<evidence type="ECO:0000256" key="2">
    <source>
        <dbReference type="ARBA" id="ARBA00023204"/>
    </source>
</evidence>
<dbReference type="PANTHER" id="PTHR43003:SF6">
    <property type="entry name" value="DNA GLYCOSYLASE"/>
    <property type="match status" value="1"/>
</dbReference>